<feature type="domain" description="Glycosyltransferase 2-like" evidence="1">
    <location>
        <begin position="8"/>
        <end position="139"/>
    </location>
</feature>
<reference evidence="2" key="1">
    <citation type="submission" date="2014-04" db="EMBL/GenBank/DDBJ databases">
        <authorList>
            <person name="Harrison E."/>
        </authorList>
    </citation>
    <scope>NUCLEOTIDE SEQUENCE</scope>
    <source>
        <strain evidence="2">MGH 78578</strain>
    </source>
</reference>
<protein>
    <submittedName>
        <fullName evidence="2">Putative glucuronosyltransferase</fullName>
    </submittedName>
</protein>
<keyword evidence="2" id="KW-0808">Transferase</keyword>
<dbReference type="PANTHER" id="PTHR22916:SF3">
    <property type="entry name" value="UDP-GLCNAC:BETAGAL BETA-1,3-N-ACETYLGLUCOSAMINYLTRANSFERASE-LIKE PROTEIN 1"/>
    <property type="match status" value="1"/>
</dbReference>
<accession>A0A0N7KWF4</accession>
<dbReference type="RefSeq" id="WP_015958705.1">
    <property type="nucleotide sequence ID" value="NZ_BILO01000001.1"/>
</dbReference>
<dbReference type="GO" id="GO:0016758">
    <property type="term" value="F:hexosyltransferase activity"/>
    <property type="evidence" value="ECO:0007669"/>
    <property type="project" value="UniProtKB-ARBA"/>
</dbReference>
<name>A0A0N7KWF4_KLEPN</name>
<evidence type="ECO:0000313" key="2">
    <source>
        <dbReference type="EMBL" id="BAT23969.1"/>
    </source>
</evidence>
<dbReference type="SMR" id="A0A0N7KWF4"/>
<dbReference type="CDD" id="cd00761">
    <property type="entry name" value="Glyco_tranf_GTA_type"/>
    <property type="match status" value="1"/>
</dbReference>
<dbReference type="EMBL" id="AB924589">
    <property type="protein sequence ID" value="BAT23969.1"/>
    <property type="molecule type" value="Genomic_DNA"/>
</dbReference>
<dbReference type="InterPro" id="IPR001173">
    <property type="entry name" value="Glyco_trans_2-like"/>
</dbReference>
<gene>
    <name evidence="2" type="primary">wcaN</name>
</gene>
<dbReference type="Pfam" id="PF00535">
    <property type="entry name" value="Glycos_transf_2"/>
    <property type="match status" value="1"/>
</dbReference>
<dbReference type="Gene3D" id="3.90.550.10">
    <property type="entry name" value="Spore Coat Polysaccharide Biosynthesis Protein SpsA, Chain A"/>
    <property type="match status" value="1"/>
</dbReference>
<evidence type="ECO:0000259" key="1">
    <source>
        <dbReference type="Pfam" id="PF00535"/>
    </source>
</evidence>
<sequence length="291" mass="33263">MNKKPLVSVYIPTHNRAELLSNAVKSVINQTYKNIEIIICNDGSGDNTDDVVNKLQKEYKDIPFVYLKNDSPMGACFSRNRCIAAASGYYLTGLDDDDYFLPNRIESLIKVCNERKIDLVCSNLIFKDGNKLKRGKNNSGVITSIDMGYENLVGNQLLTRLSYFEDVGGFDTNFPAWQDYDLWYRIIMKFGPCIKTNEATYVMDVENDRKRISTSSKAHIGYRSFIEKHSETLSEEMKSSLFIRDLINRNKKIPLKTLLSSGRKVASFKHNMRLCFPVVNSIAAFVREIKK</sequence>
<reference evidence="2" key="2">
    <citation type="journal article" date="2015" name="Sci. Rep.">
        <title>Genetic analysis of capsular polysaccharide synthesis gene clusters in 79 capsular types of Klebsiella spp.</title>
        <authorList>
            <person name="Pan Y.J."/>
            <person name="Lin T.L."/>
            <person name="Chen C.T."/>
            <person name="Chen Y.Y."/>
            <person name="Hsieh P.F."/>
            <person name="Hsu C.R."/>
            <person name="Wu M.C."/>
            <person name="Wang J.T."/>
        </authorList>
    </citation>
    <scope>NUCLEOTIDE SEQUENCE</scope>
    <source>
        <strain evidence="2">MGH 78578</strain>
    </source>
</reference>
<dbReference type="InterPro" id="IPR029044">
    <property type="entry name" value="Nucleotide-diphossugar_trans"/>
</dbReference>
<dbReference type="AlphaFoldDB" id="A0A0N7KWF4"/>
<dbReference type="PANTHER" id="PTHR22916">
    <property type="entry name" value="GLYCOSYLTRANSFERASE"/>
    <property type="match status" value="1"/>
</dbReference>
<organism evidence="2">
    <name type="scientific">Klebsiella pneumoniae</name>
    <dbReference type="NCBI Taxonomy" id="573"/>
    <lineage>
        <taxon>Bacteria</taxon>
        <taxon>Pseudomonadati</taxon>
        <taxon>Pseudomonadota</taxon>
        <taxon>Gammaproteobacteria</taxon>
        <taxon>Enterobacterales</taxon>
        <taxon>Enterobacteriaceae</taxon>
        <taxon>Klebsiella/Raoultella group</taxon>
        <taxon>Klebsiella</taxon>
        <taxon>Klebsiella pneumoniae complex</taxon>
    </lineage>
</organism>
<proteinExistence type="predicted"/>
<dbReference type="SUPFAM" id="SSF53448">
    <property type="entry name" value="Nucleotide-diphospho-sugar transferases"/>
    <property type="match status" value="1"/>
</dbReference>